<organism evidence="8 9">
    <name type="scientific">Nocardioides bigeumensis</name>
    <dbReference type="NCBI Taxonomy" id="433657"/>
    <lineage>
        <taxon>Bacteria</taxon>
        <taxon>Bacillati</taxon>
        <taxon>Actinomycetota</taxon>
        <taxon>Actinomycetes</taxon>
        <taxon>Propionibacteriales</taxon>
        <taxon>Nocardioidaceae</taxon>
        <taxon>Nocardioides</taxon>
    </lineage>
</organism>
<dbReference type="Pfam" id="PF13459">
    <property type="entry name" value="Fer4_15"/>
    <property type="match status" value="1"/>
</dbReference>
<evidence type="ECO:0000256" key="3">
    <source>
        <dbReference type="ARBA" id="ARBA00022723"/>
    </source>
</evidence>
<dbReference type="RefSeq" id="WP_344302561.1">
    <property type="nucleotide sequence ID" value="NZ_BAAAQQ010000002.1"/>
</dbReference>
<keyword evidence="5" id="KW-0408">Iron</keyword>
<evidence type="ECO:0000256" key="6">
    <source>
        <dbReference type="ARBA" id="ARBA00023014"/>
    </source>
</evidence>
<reference evidence="9" key="1">
    <citation type="journal article" date="2019" name="Int. J. Syst. Evol. Microbiol.">
        <title>The Global Catalogue of Microorganisms (GCM) 10K type strain sequencing project: providing services to taxonomists for standard genome sequencing and annotation.</title>
        <authorList>
            <consortium name="The Broad Institute Genomics Platform"/>
            <consortium name="The Broad Institute Genome Sequencing Center for Infectious Disease"/>
            <person name="Wu L."/>
            <person name="Ma J."/>
        </authorList>
    </citation>
    <scope>NUCLEOTIDE SEQUENCE [LARGE SCALE GENOMIC DNA]</scope>
    <source>
        <strain evidence="9">JCM 16021</strain>
    </source>
</reference>
<evidence type="ECO:0000256" key="7">
    <source>
        <dbReference type="ARBA" id="ARBA00023291"/>
    </source>
</evidence>
<comment type="cofactor">
    <cofactor evidence="1">
        <name>[3Fe-4S] cluster</name>
        <dbReference type="ChEBI" id="CHEBI:21137"/>
    </cofactor>
</comment>
<dbReference type="SUPFAM" id="SSF54862">
    <property type="entry name" value="4Fe-4S ferredoxins"/>
    <property type="match status" value="1"/>
</dbReference>
<keyword evidence="7" id="KW-0003">3Fe-4S</keyword>
<dbReference type="InterPro" id="IPR051269">
    <property type="entry name" value="Fe-S_cluster_ET"/>
</dbReference>
<keyword evidence="9" id="KW-1185">Reference proteome</keyword>
<dbReference type="PANTHER" id="PTHR36923:SF3">
    <property type="entry name" value="FERREDOXIN"/>
    <property type="match status" value="1"/>
</dbReference>
<evidence type="ECO:0000313" key="9">
    <source>
        <dbReference type="Proteomes" id="UP001500575"/>
    </source>
</evidence>
<dbReference type="Proteomes" id="UP001500575">
    <property type="component" value="Unassembled WGS sequence"/>
</dbReference>
<dbReference type="Gene3D" id="3.30.70.20">
    <property type="match status" value="1"/>
</dbReference>
<accession>A0ABP5JI66</accession>
<keyword evidence="4" id="KW-0249">Electron transport</keyword>
<evidence type="ECO:0000256" key="4">
    <source>
        <dbReference type="ARBA" id="ARBA00022982"/>
    </source>
</evidence>
<name>A0ABP5JI66_9ACTN</name>
<evidence type="ECO:0000313" key="8">
    <source>
        <dbReference type="EMBL" id="GAA2118386.1"/>
    </source>
</evidence>
<dbReference type="PANTHER" id="PTHR36923">
    <property type="entry name" value="FERREDOXIN"/>
    <property type="match status" value="1"/>
</dbReference>
<dbReference type="EMBL" id="BAAAQQ010000002">
    <property type="protein sequence ID" value="GAA2118386.1"/>
    <property type="molecule type" value="Genomic_DNA"/>
</dbReference>
<evidence type="ECO:0000256" key="2">
    <source>
        <dbReference type="ARBA" id="ARBA00022448"/>
    </source>
</evidence>
<protein>
    <submittedName>
        <fullName evidence="8">Ferredoxin</fullName>
    </submittedName>
</protein>
<proteinExistence type="predicted"/>
<sequence length="71" mass="7915">MSQPPKAPYVEVDFRKCESNGLCEALAPAVFYLDDDDYLQFHKTELDDADLEPVRRAVASCPTAAITLHES</sequence>
<gene>
    <name evidence="8" type="ORF">GCM10009843_10240</name>
</gene>
<comment type="caution">
    <text evidence="8">The sequence shown here is derived from an EMBL/GenBank/DDBJ whole genome shotgun (WGS) entry which is preliminary data.</text>
</comment>
<keyword evidence="2" id="KW-0813">Transport</keyword>
<keyword evidence="6" id="KW-0411">Iron-sulfur</keyword>
<evidence type="ECO:0000256" key="1">
    <source>
        <dbReference type="ARBA" id="ARBA00001927"/>
    </source>
</evidence>
<evidence type="ECO:0000256" key="5">
    <source>
        <dbReference type="ARBA" id="ARBA00023004"/>
    </source>
</evidence>
<keyword evidence="3" id="KW-0479">Metal-binding</keyword>